<sequence length="277" mass="30837">MKYSYLVVFFLLATTMTIGQNKEKIKGSKIVVEKPKEIGDFTALEIEDNLTIFLEKGAKNEIKIDADDNLHDNISFDIKEKTLRIYTSKEISSFKKLVVKITYTNDLKSVVAKNATIVNALEAVILDDITFSSLDFAKLYLNVNSKNFTLISDDKSKIELNLKAEKAKIQLSKNAQIKALTTTTDIAFDLYQKATAIIEGDATNAVIRQDNNTVFTGFNFTIKNADVTTEGSAICNLMADTSLIVDANHTSKIYLLGTPKIEVRKFLGEAQLIKKAK</sequence>
<comment type="caution">
    <text evidence="2">The sequence shown here is derived from an EMBL/GenBank/DDBJ whole genome shotgun (WGS) entry which is preliminary data.</text>
</comment>
<evidence type="ECO:0000259" key="1">
    <source>
        <dbReference type="Pfam" id="PF10988"/>
    </source>
</evidence>
<gene>
    <name evidence="2" type="ORF">DOS84_07410</name>
</gene>
<evidence type="ECO:0000313" key="2">
    <source>
        <dbReference type="EMBL" id="PZX94440.1"/>
    </source>
</evidence>
<dbReference type="Gene3D" id="2.160.20.120">
    <property type="match status" value="1"/>
</dbReference>
<dbReference type="RefSeq" id="WP_111409472.1">
    <property type="nucleotide sequence ID" value="NZ_QKXH01000003.1"/>
</dbReference>
<dbReference type="Proteomes" id="UP000249177">
    <property type="component" value="Unassembled WGS sequence"/>
</dbReference>
<protein>
    <submittedName>
        <fullName evidence="2">DUF2807 domain-containing protein</fullName>
    </submittedName>
</protein>
<name>A0A2W7U007_9FLAO</name>
<dbReference type="Pfam" id="PF10988">
    <property type="entry name" value="DUF2807"/>
    <property type="match status" value="1"/>
</dbReference>
<dbReference type="EMBL" id="QKXH01000003">
    <property type="protein sequence ID" value="PZX94440.1"/>
    <property type="molecule type" value="Genomic_DNA"/>
</dbReference>
<dbReference type="OrthoDB" id="1419485at2"/>
<keyword evidence="3" id="KW-1185">Reference proteome</keyword>
<dbReference type="InterPro" id="IPR021255">
    <property type="entry name" value="DUF2807"/>
</dbReference>
<dbReference type="AlphaFoldDB" id="A0A2W7U007"/>
<proteinExistence type="predicted"/>
<evidence type="ECO:0000313" key="3">
    <source>
        <dbReference type="Proteomes" id="UP000249177"/>
    </source>
</evidence>
<reference evidence="2 3" key="1">
    <citation type="submission" date="2018-06" db="EMBL/GenBank/DDBJ databases">
        <title>Flavobacterium sp IMCC34762, genome.</title>
        <authorList>
            <person name="Joung Y."/>
            <person name="Cho J."/>
            <person name="Song J."/>
        </authorList>
    </citation>
    <scope>NUCLEOTIDE SEQUENCE [LARGE SCALE GENOMIC DNA]</scope>
    <source>
        <strain evidence="2 3">IMCC34762</strain>
    </source>
</reference>
<accession>A0A2W7U007</accession>
<organism evidence="2 3">
    <name type="scientific">Flavobacterium aquariorum</name>
    <dbReference type="NCBI Taxonomy" id="2217670"/>
    <lineage>
        <taxon>Bacteria</taxon>
        <taxon>Pseudomonadati</taxon>
        <taxon>Bacteroidota</taxon>
        <taxon>Flavobacteriia</taxon>
        <taxon>Flavobacteriales</taxon>
        <taxon>Flavobacteriaceae</taxon>
        <taxon>Flavobacterium</taxon>
    </lineage>
</organism>
<feature type="domain" description="Putative auto-transporter adhesin head GIN" evidence="1">
    <location>
        <begin position="40"/>
        <end position="259"/>
    </location>
</feature>